<dbReference type="SUPFAM" id="SSF56214">
    <property type="entry name" value="4'-phosphopantetheinyl transferase"/>
    <property type="match status" value="1"/>
</dbReference>
<comment type="function">
    <text evidence="8">Transfers the 4'-phosphopantetheine moiety from coenzyme A to a Ser of acyl-carrier-protein.</text>
</comment>
<evidence type="ECO:0000259" key="9">
    <source>
        <dbReference type="Pfam" id="PF01648"/>
    </source>
</evidence>
<dbReference type="InterPro" id="IPR004568">
    <property type="entry name" value="Ppantetheine-prot_Trfase_dom"/>
</dbReference>
<evidence type="ECO:0000313" key="10">
    <source>
        <dbReference type="EMBL" id="MCM6775608.1"/>
    </source>
</evidence>
<keyword evidence="8" id="KW-0963">Cytoplasm</keyword>
<comment type="cofactor">
    <cofactor evidence="8">
        <name>Mg(2+)</name>
        <dbReference type="ChEBI" id="CHEBI:18420"/>
    </cofactor>
</comment>
<evidence type="ECO:0000256" key="8">
    <source>
        <dbReference type="HAMAP-Rule" id="MF_00101"/>
    </source>
</evidence>
<sequence length="146" mass="15598">MTTLLVPPLAAAPTITTGVDIASVQRLRQLLDTRPPFALAVFSPDEIAYCRRFRDPAPHFAARFGAKEATLKALSLGLGVPPATRRLRDVEVCRTAGPPRLRLHNRLAAAARRLGVTGAAVALSHDGDYAIAQVLLSWRAPGEVAS</sequence>
<keyword evidence="4 8" id="KW-0276">Fatty acid metabolism</keyword>
<keyword evidence="1 8" id="KW-0444">Lipid biosynthesis</keyword>
<gene>
    <name evidence="8" type="primary">acpS</name>
    <name evidence="10" type="ORF">NDR86_19205</name>
</gene>
<dbReference type="EMBL" id="JAMRXG010000007">
    <property type="protein sequence ID" value="MCM6775608.1"/>
    <property type="molecule type" value="Genomic_DNA"/>
</dbReference>
<keyword evidence="6 8" id="KW-0443">Lipid metabolism</keyword>
<evidence type="ECO:0000256" key="2">
    <source>
        <dbReference type="ARBA" id="ARBA00022679"/>
    </source>
</evidence>
<evidence type="ECO:0000256" key="4">
    <source>
        <dbReference type="ARBA" id="ARBA00022832"/>
    </source>
</evidence>
<comment type="similarity">
    <text evidence="8">Belongs to the P-Pant transferase superfamily. AcpS family.</text>
</comment>
<dbReference type="GO" id="GO:0008897">
    <property type="term" value="F:holo-[acyl-carrier-protein] synthase activity"/>
    <property type="evidence" value="ECO:0007669"/>
    <property type="project" value="UniProtKB-UniRule"/>
</dbReference>
<comment type="caution">
    <text evidence="10">The sequence shown here is derived from an EMBL/GenBank/DDBJ whole genome shotgun (WGS) entry which is preliminary data.</text>
</comment>
<proteinExistence type="inferred from homology"/>
<dbReference type="GO" id="GO:0005737">
    <property type="term" value="C:cytoplasm"/>
    <property type="evidence" value="ECO:0007669"/>
    <property type="project" value="UniProtKB-SubCell"/>
</dbReference>
<keyword evidence="11" id="KW-1185">Reference proteome</keyword>
<organism evidence="10 11">
    <name type="scientific">Nocardia pulmonis</name>
    <dbReference type="NCBI Taxonomy" id="2951408"/>
    <lineage>
        <taxon>Bacteria</taxon>
        <taxon>Bacillati</taxon>
        <taxon>Actinomycetota</taxon>
        <taxon>Actinomycetes</taxon>
        <taxon>Mycobacteriales</taxon>
        <taxon>Nocardiaceae</taxon>
        <taxon>Nocardia</taxon>
    </lineage>
</organism>
<dbReference type="InterPro" id="IPR002582">
    <property type="entry name" value="ACPS"/>
</dbReference>
<dbReference type="AlphaFoldDB" id="A0A9X2EA42"/>
<name>A0A9X2EA42_9NOCA</name>
<dbReference type="InterPro" id="IPR037143">
    <property type="entry name" value="4-PPantetheinyl_Trfase_dom_sf"/>
</dbReference>
<comment type="catalytic activity">
    <reaction evidence="8">
        <text>apo-[ACP] + CoA = holo-[ACP] + adenosine 3',5'-bisphosphate + H(+)</text>
        <dbReference type="Rhea" id="RHEA:12068"/>
        <dbReference type="Rhea" id="RHEA-COMP:9685"/>
        <dbReference type="Rhea" id="RHEA-COMP:9690"/>
        <dbReference type="ChEBI" id="CHEBI:15378"/>
        <dbReference type="ChEBI" id="CHEBI:29999"/>
        <dbReference type="ChEBI" id="CHEBI:57287"/>
        <dbReference type="ChEBI" id="CHEBI:58343"/>
        <dbReference type="ChEBI" id="CHEBI:64479"/>
        <dbReference type="EC" id="2.7.8.7"/>
    </reaction>
</comment>
<evidence type="ECO:0000256" key="5">
    <source>
        <dbReference type="ARBA" id="ARBA00022842"/>
    </source>
</evidence>
<reference evidence="10" key="1">
    <citation type="submission" date="2022-06" db="EMBL/GenBank/DDBJ databases">
        <title>Novel species in genus nocardia.</title>
        <authorList>
            <person name="Li F."/>
        </authorList>
    </citation>
    <scope>NUCLEOTIDE SEQUENCE</scope>
    <source>
        <strain evidence="10">CDC141</strain>
    </source>
</reference>
<dbReference type="Gene3D" id="3.90.470.20">
    <property type="entry name" value="4'-phosphopantetheinyl transferase domain"/>
    <property type="match status" value="1"/>
</dbReference>
<keyword evidence="7 8" id="KW-0275">Fatty acid biosynthesis</keyword>
<dbReference type="HAMAP" id="MF_00101">
    <property type="entry name" value="AcpS"/>
    <property type="match status" value="1"/>
</dbReference>
<evidence type="ECO:0000256" key="7">
    <source>
        <dbReference type="ARBA" id="ARBA00023160"/>
    </source>
</evidence>
<feature type="binding site" evidence="8">
    <location>
        <position position="68"/>
    </location>
    <ligand>
        <name>Mg(2+)</name>
        <dbReference type="ChEBI" id="CHEBI:18420"/>
    </ligand>
</feature>
<feature type="domain" description="4'-phosphopantetheinyl transferase" evidence="9">
    <location>
        <begin position="18"/>
        <end position="132"/>
    </location>
</feature>
<keyword evidence="2 8" id="KW-0808">Transferase</keyword>
<dbReference type="Proteomes" id="UP001139157">
    <property type="component" value="Unassembled WGS sequence"/>
</dbReference>
<evidence type="ECO:0000313" key="11">
    <source>
        <dbReference type="Proteomes" id="UP001139157"/>
    </source>
</evidence>
<accession>A0A9X2EA42</accession>
<dbReference type="RefSeq" id="WP_251913850.1">
    <property type="nucleotide sequence ID" value="NZ_JAMRXG010000007.1"/>
</dbReference>
<evidence type="ECO:0000256" key="1">
    <source>
        <dbReference type="ARBA" id="ARBA00022516"/>
    </source>
</evidence>
<comment type="subcellular location">
    <subcellularLocation>
        <location evidence="8">Cytoplasm</location>
    </subcellularLocation>
</comment>
<protein>
    <recommendedName>
        <fullName evidence="8">Holo-[acyl-carrier-protein] synthase</fullName>
        <shortName evidence="8">Holo-ACP synthase</shortName>
        <ecNumber evidence="8">2.7.8.7</ecNumber>
    </recommendedName>
    <alternativeName>
        <fullName evidence="8">4'-phosphopantetheinyl transferase AcpS</fullName>
    </alternativeName>
</protein>
<dbReference type="GO" id="GO:0006633">
    <property type="term" value="P:fatty acid biosynthetic process"/>
    <property type="evidence" value="ECO:0007669"/>
    <property type="project" value="UniProtKB-UniRule"/>
</dbReference>
<dbReference type="InterPro" id="IPR008278">
    <property type="entry name" value="4-PPantetheinyl_Trfase_dom"/>
</dbReference>
<keyword evidence="3 8" id="KW-0479">Metal-binding</keyword>
<evidence type="ECO:0000256" key="3">
    <source>
        <dbReference type="ARBA" id="ARBA00022723"/>
    </source>
</evidence>
<dbReference type="EC" id="2.7.8.7" evidence="8"/>
<dbReference type="GO" id="GO:0000287">
    <property type="term" value="F:magnesium ion binding"/>
    <property type="evidence" value="ECO:0007669"/>
    <property type="project" value="UniProtKB-UniRule"/>
</dbReference>
<keyword evidence="5 8" id="KW-0460">Magnesium</keyword>
<evidence type="ECO:0000256" key="6">
    <source>
        <dbReference type="ARBA" id="ARBA00023098"/>
    </source>
</evidence>
<dbReference type="Pfam" id="PF01648">
    <property type="entry name" value="ACPS"/>
    <property type="match status" value="1"/>
</dbReference>
<feature type="binding site" evidence="8">
    <location>
        <position position="20"/>
    </location>
    <ligand>
        <name>Mg(2+)</name>
        <dbReference type="ChEBI" id="CHEBI:18420"/>
    </ligand>
</feature>
<dbReference type="NCBIfam" id="TIGR00556">
    <property type="entry name" value="pantethn_trn"/>
    <property type="match status" value="1"/>
</dbReference>